<gene>
    <name evidence="2" type="ORF">J3Q64DRAFT_1717783</name>
</gene>
<evidence type="ECO:0000259" key="1">
    <source>
        <dbReference type="PROSITE" id="PS51184"/>
    </source>
</evidence>
<dbReference type="PANTHER" id="PTHR12461:SF101">
    <property type="entry name" value="TRNA WYBUTOSINE-SYNTHESIZING PROTEIN 4"/>
    <property type="match status" value="1"/>
</dbReference>
<proteinExistence type="predicted"/>
<dbReference type="EMBL" id="JBCLYO010000002">
    <property type="protein sequence ID" value="KAL0092184.1"/>
    <property type="molecule type" value="Genomic_DNA"/>
</dbReference>
<dbReference type="SMART" id="SM00558">
    <property type="entry name" value="JmjC"/>
    <property type="match status" value="1"/>
</dbReference>
<feature type="domain" description="JmjC" evidence="1">
    <location>
        <begin position="196"/>
        <end position="345"/>
    </location>
</feature>
<protein>
    <recommendedName>
        <fullName evidence="1">JmjC domain-containing protein</fullName>
    </recommendedName>
</protein>
<sequence length="345" mass="39568">MLLVYPYKQVPVYWRRLLMESSLIITAHQLLNLTAATAPDPEVARKLIHDLDTAMVVSGAPGKGRHALGHGILDQVQQWLSSQHPRQKFSYSQKRVLESPVIQYPIERPPNLPSFTGFSDHVYNNKGPFVFKVGAVDHWPAFNDHPWSSIDYLLSIAADRVVPVEIGRSYVDIGWQQRMMRFEDFVEKHLIGSEVGYLAQHDLFYQIPRLSNDLIIPDYCFVSPPPTSTYTPPLDVLQNAWLGPVGTITPLHHDPFHNILVQVVGRKYIRLYAPDQSEILYPHDGIMANTSQVDTSCPDLQRFPRFKEAVYTECVLSPGEMLYIPPKWWHDVRSLEMSFSVSFWF</sequence>
<dbReference type="InterPro" id="IPR003347">
    <property type="entry name" value="JmjC_dom"/>
</dbReference>
<keyword evidence="3" id="KW-1185">Reference proteome</keyword>
<dbReference type="InterPro" id="IPR041667">
    <property type="entry name" value="Cupin_8"/>
</dbReference>
<dbReference type="Proteomes" id="UP001448207">
    <property type="component" value="Unassembled WGS sequence"/>
</dbReference>
<accession>A0ABR3BBP8</accession>
<dbReference type="Pfam" id="PF13621">
    <property type="entry name" value="Cupin_8"/>
    <property type="match status" value="1"/>
</dbReference>
<comment type="caution">
    <text evidence="2">The sequence shown here is derived from an EMBL/GenBank/DDBJ whole genome shotgun (WGS) entry which is preliminary data.</text>
</comment>
<dbReference type="Gene3D" id="2.60.120.650">
    <property type="entry name" value="Cupin"/>
    <property type="match status" value="1"/>
</dbReference>
<organism evidence="2 3">
    <name type="scientific">Phycomyces blakesleeanus</name>
    <dbReference type="NCBI Taxonomy" id="4837"/>
    <lineage>
        <taxon>Eukaryota</taxon>
        <taxon>Fungi</taxon>
        <taxon>Fungi incertae sedis</taxon>
        <taxon>Mucoromycota</taxon>
        <taxon>Mucoromycotina</taxon>
        <taxon>Mucoromycetes</taxon>
        <taxon>Mucorales</taxon>
        <taxon>Phycomycetaceae</taxon>
        <taxon>Phycomyces</taxon>
    </lineage>
</organism>
<name>A0ABR3BBP8_PHYBL</name>
<dbReference type="SUPFAM" id="SSF51197">
    <property type="entry name" value="Clavaminate synthase-like"/>
    <property type="match status" value="1"/>
</dbReference>
<reference evidence="2 3" key="1">
    <citation type="submission" date="2024-04" db="EMBL/GenBank/DDBJ databases">
        <title>Symmetric and asymmetric DNA N6-adenine methylation regulates different biological responses in Mucorales.</title>
        <authorList>
            <consortium name="Lawrence Berkeley National Laboratory"/>
            <person name="Lax C."/>
            <person name="Mondo S.J."/>
            <person name="Osorio-Concepcion M."/>
            <person name="Muszewska A."/>
            <person name="Corrochano-Luque M."/>
            <person name="Gutierrez G."/>
            <person name="Riley R."/>
            <person name="Lipzen A."/>
            <person name="Guo J."/>
            <person name="Hundley H."/>
            <person name="Amirebrahimi M."/>
            <person name="Ng V."/>
            <person name="Lorenzo-Gutierrez D."/>
            <person name="Binder U."/>
            <person name="Yang J."/>
            <person name="Song Y."/>
            <person name="Canovas D."/>
            <person name="Navarro E."/>
            <person name="Freitag M."/>
            <person name="Gabaldon T."/>
            <person name="Grigoriev I.V."/>
            <person name="Corrochano L.M."/>
            <person name="Nicolas F.E."/>
            <person name="Garre V."/>
        </authorList>
    </citation>
    <scope>NUCLEOTIDE SEQUENCE [LARGE SCALE GENOMIC DNA]</scope>
    <source>
        <strain evidence="2 3">L51</strain>
    </source>
</reference>
<dbReference type="PANTHER" id="PTHR12461">
    <property type="entry name" value="HYPOXIA-INDUCIBLE FACTOR 1 ALPHA INHIBITOR-RELATED"/>
    <property type="match status" value="1"/>
</dbReference>
<evidence type="ECO:0000313" key="3">
    <source>
        <dbReference type="Proteomes" id="UP001448207"/>
    </source>
</evidence>
<dbReference type="PROSITE" id="PS51184">
    <property type="entry name" value="JMJC"/>
    <property type="match status" value="1"/>
</dbReference>
<evidence type="ECO:0000313" key="2">
    <source>
        <dbReference type="EMBL" id="KAL0092184.1"/>
    </source>
</evidence>